<reference evidence="1" key="1">
    <citation type="submission" date="2021-01" db="EMBL/GenBank/DDBJ databases">
        <title>Modified the classification status of verrucomicrobia.</title>
        <authorList>
            <person name="Feng X."/>
        </authorList>
    </citation>
    <scope>NUCLEOTIDE SEQUENCE</scope>
    <source>
        <strain evidence="1">5K15</strain>
    </source>
</reference>
<dbReference type="RefSeq" id="WP_309490246.1">
    <property type="nucleotide sequence ID" value="NZ_JAENIG010000007.1"/>
</dbReference>
<organism evidence="1 2">
    <name type="scientific">Oceaniferula flava</name>
    <dbReference type="NCBI Taxonomy" id="2800421"/>
    <lineage>
        <taxon>Bacteria</taxon>
        <taxon>Pseudomonadati</taxon>
        <taxon>Verrucomicrobiota</taxon>
        <taxon>Verrucomicrobiia</taxon>
        <taxon>Verrucomicrobiales</taxon>
        <taxon>Verrucomicrobiaceae</taxon>
        <taxon>Oceaniferula</taxon>
    </lineage>
</organism>
<gene>
    <name evidence="1" type="ORF">JIN83_11725</name>
</gene>
<dbReference type="SUPFAM" id="SSF53474">
    <property type="entry name" value="alpha/beta-Hydrolases"/>
    <property type="match status" value="1"/>
</dbReference>
<dbReference type="InterPro" id="IPR029058">
    <property type="entry name" value="AB_hydrolase_fold"/>
</dbReference>
<proteinExistence type="predicted"/>
<dbReference type="Gene3D" id="3.40.50.1820">
    <property type="entry name" value="alpha/beta hydrolase"/>
    <property type="match status" value="1"/>
</dbReference>
<comment type="caution">
    <text evidence="1">The sequence shown here is derived from an EMBL/GenBank/DDBJ whole genome shotgun (WGS) entry which is preliminary data.</text>
</comment>
<keyword evidence="2" id="KW-1185">Reference proteome</keyword>
<dbReference type="EMBL" id="JAENIG010000007">
    <property type="protein sequence ID" value="MBK1855632.1"/>
    <property type="molecule type" value="Genomic_DNA"/>
</dbReference>
<protein>
    <recommendedName>
        <fullName evidence="3">Alpha/beta hydrolase</fullName>
    </recommendedName>
</protein>
<accession>A0AAE2SEQ7</accession>
<name>A0AAE2SEQ7_9BACT</name>
<evidence type="ECO:0008006" key="3">
    <source>
        <dbReference type="Google" id="ProtNLM"/>
    </source>
</evidence>
<evidence type="ECO:0000313" key="2">
    <source>
        <dbReference type="Proteomes" id="UP000634206"/>
    </source>
</evidence>
<dbReference type="Proteomes" id="UP000634206">
    <property type="component" value="Unassembled WGS sequence"/>
</dbReference>
<dbReference type="AlphaFoldDB" id="A0AAE2SEQ7"/>
<sequence length="323" mass="36402">MPHVTFIHGIANKPEKNILLRDWKDAFKDGDFNLAAKGVTTSMVYWADVVYPDPEEQAKAYESVGDGLGLENDIPSLELGASTTEHEIETMKSLALKFAARNGDFRALLDEEFSEVNGDDEEVDKKVSDLEAFGLIPKPVRNRIMKRFLKDVHLYLFNKDYSPRPRETYRVRDHIRGLFVDQLKADAKLNAKRGGKHIVLSHSMGTVIAYDCLKNVPECPPIDSLFTVGSPLGISEVHDELGPGYSKDNGFPSERVRQEWVNVCDRFDPVALDAKLSNDYRLNGDKVIRDISVSNSGRWRHSAWKYFGQNDLCSALAKSLEIL</sequence>
<evidence type="ECO:0000313" key="1">
    <source>
        <dbReference type="EMBL" id="MBK1855632.1"/>
    </source>
</evidence>